<sequence length="384" mass="42248">MREIVIFRQNLFRPSETFIAQQAEALTRYRPLYMGRRRFGATPPGREAFVLGDGRGLPRHAAAVWQMFSRSPRPYLKLLGPRAPALIHAHFGTDGVLALPVAARLGVPLVTSFHGFDATLAWPAFLMSPAWFHYPLFRGSLARHGALFLCASAFLRARVLAMGFPAERTLLHYIGVDCAAIRQRAEAEEDETPIILHVARLVEVKGTAYLIRAFAQLAGRRPEPRLVIIGEGPLRARLEALARACGVGERVSFLGARPHAEVTAWMRRSAMLVLPSVRTPGGRVEGLGLVLLEAAATGLPVVGTRSGGIPESMLEGETGLLVPERDVEALAGAMAALLDDRERRFSMGFRGRAFVLGRFDRARQTERLESLYDDVTDGSFPRRP</sequence>
<dbReference type="GO" id="GO:0016757">
    <property type="term" value="F:glycosyltransferase activity"/>
    <property type="evidence" value="ECO:0007669"/>
    <property type="project" value="InterPro"/>
</dbReference>
<dbReference type="Gene3D" id="3.40.50.2000">
    <property type="entry name" value="Glycogen Phosphorylase B"/>
    <property type="match status" value="2"/>
</dbReference>
<evidence type="ECO:0000259" key="2">
    <source>
        <dbReference type="Pfam" id="PF13439"/>
    </source>
</evidence>
<feature type="domain" description="Glycosyltransferase subfamily 4-like N-terminal" evidence="2">
    <location>
        <begin position="54"/>
        <end position="178"/>
    </location>
</feature>
<comment type="caution">
    <text evidence="3">The sequence shown here is derived from an EMBL/GenBank/DDBJ whole genome shotgun (WGS) entry which is preliminary data.</text>
</comment>
<dbReference type="InterPro" id="IPR050194">
    <property type="entry name" value="Glycosyltransferase_grp1"/>
</dbReference>
<name>A0A023D9F3_ACIMT</name>
<dbReference type="Proteomes" id="UP000019760">
    <property type="component" value="Unassembled WGS sequence"/>
</dbReference>
<dbReference type="PANTHER" id="PTHR45947">
    <property type="entry name" value="SULFOQUINOVOSYL TRANSFERASE SQD2"/>
    <property type="match status" value="1"/>
</dbReference>
<accession>A0A023D9F3</accession>
<evidence type="ECO:0000313" key="3">
    <source>
        <dbReference type="EMBL" id="GAJ30764.1"/>
    </source>
</evidence>
<dbReference type="InterPro" id="IPR028098">
    <property type="entry name" value="Glyco_trans_4-like_N"/>
</dbReference>
<reference evidence="3 4" key="2">
    <citation type="journal article" date="2014" name="FEMS Microbiol. Lett.">
        <title>Draft genomic DNA sequence of the facultatively methylotrophic bacterium Acidomonas methanolica type strain MB58.</title>
        <authorList>
            <person name="Higashiura N."/>
            <person name="Hadano H."/>
            <person name="Hirakawa H."/>
            <person name="Matsutani M."/>
            <person name="Takabe S."/>
            <person name="Matsushita K."/>
            <person name="Azuma Y."/>
        </authorList>
    </citation>
    <scope>NUCLEOTIDE SEQUENCE [LARGE SCALE GENOMIC DNA]</scope>
    <source>
        <strain evidence="3 4">MB58</strain>
    </source>
</reference>
<evidence type="ECO:0000259" key="1">
    <source>
        <dbReference type="Pfam" id="PF00534"/>
    </source>
</evidence>
<dbReference type="AlphaFoldDB" id="A0A023D9F3"/>
<keyword evidence="3" id="KW-0808">Transferase</keyword>
<gene>
    <name evidence="3" type="ORF">Amme_328_003</name>
</gene>
<dbReference type="InterPro" id="IPR001296">
    <property type="entry name" value="Glyco_trans_1"/>
</dbReference>
<protein>
    <submittedName>
        <fullName evidence="3">Glycosyl transferase</fullName>
    </submittedName>
</protein>
<dbReference type="EMBL" id="BAND01000288">
    <property type="protein sequence ID" value="GAJ30764.1"/>
    <property type="molecule type" value="Genomic_DNA"/>
</dbReference>
<dbReference type="SUPFAM" id="SSF53756">
    <property type="entry name" value="UDP-Glycosyltransferase/glycogen phosphorylase"/>
    <property type="match status" value="1"/>
</dbReference>
<keyword evidence="4" id="KW-1185">Reference proteome</keyword>
<organism evidence="3 4">
    <name type="scientific">Acidomonas methanolica NBRC 104435</name>
    <dbReference type="NCBI Taxonomy" id="1231351"/>
    <lineage>
        <taxon>Bacteria</taxon>
        <taxon>Pseudomonadati</taxon>
        <taxon>Pseudomonadota</taxon>
        <taxon>Alphaproteobacteria</taxon>
        <taxon>Acetobacterales</taxon>
        <taxon>Acetobacteraceae</taxon>
        <taxon>Acidomonas</taxon>
    </lineage>
</organism>
<dbReference type="RefSeq" id="WP_042062481.1">
    <property type="nucleotide sequence ID" value="NZ_BAND01000288.1"/>
</dbReference>
<reference evidence="4" key="1">
    <citation type="journal article" date="2014" name="FEMS Microbiol. Lett.">
        <title>Draft Genomic DNA Sequence of the Facultatively Methylotrophic Bacterium Acidomonas methanolica type strain MB58.</title>
        <authorList>
            <person name="Higashiura N."/>
            <person name="Hadano H."/>
            <person name="Hirakawa H."/>
            <person name="Matsutani M."/>
            <person name="Takabe S."/>
            <person name="Matsushita K."/>
            <person name="Azuma Y."/>
        </authorList>
    </citation>
    <scope>NUCLEOTIDE SEQUENCE [LARGE SCALE GENOMIC DNA]</scope>
    <source>
        <strain evidence="4">MB58</strain>
    </source>
</reference>
<dbReference type="PANTHER" id="PTHR45947:SF14">
    <property type="entry name" value="SLL1723 PROTEIN"/>
    <property type="match status" value="1"/>
</dbReference>
<dbReference type="OrthoDB" id="5443996at2"/>
<feature type="domain" description="Glycosyl transferase family 1" evidence="1">
    <location>
        <begin position="185"/>
        <end position="352"/>
    </location>
</feature>
<dbReference type="Pfam" id="PF00534">
    <property type="entry name" value="Glycos_transf_1"/>
    <property type="match status" value="1"/>
</dbReference>
<proteinExistence type="predicted"/>
<dbReference type="Pfam" id="PF13439">
    <property type="entry name" value="Glyco_transf_4"/>
    <property type="match status" value="1"/>
</dbReference>
<evidence type="ECO:0000313" key="4">
    <source>
        <dbReference type="Proteomes" id="UP000019760"/>
    </source>
</evidence>